<gene>
    <name evidence="1" type="ORF">JCM19237_6484</name>
</gene>
<accession>A0A090QKD0</accession>
<dbReference type="AlphaFoldDB" id="A0A090QKD0"/>
<dbReference type="STRING" id="754436.JCM19237_6484"/>
<dbReference type="EMBL" id="BBMN01000002">
    <property type="protein sequence ID" value="GAL03590.1"/>
    <property type="molecule type" value="Genomic_DNA"/>
</dbReference>
<comment type="caution">
    <text evidence="1">The sequence shown here is derived from an EMBL/GenBank/DDBJ whole genome shotgun (WGS) entry which is preliminary data.</text>
</comment>
<name>A0A090QKD0_9GAMM</name>
<sequence length="40" mass="4624">MRSFTNAVGTTSDQDYVFCIRFHIALINKNLSVFKHYDNG</sequence>
<dbReference type="Proteomes" id="UP000029227">
    <property type="component" value="Unassembled WGS sequence"/>
</dbReference>
<proteinExistence type="predicted"/>
<evidence type="ECO:0000313" key="2">
    <source>
        <dbReference type="Proteomes" id="UP000029227"/>
    </source>
</evidence>
<organism evidence="1 2">
    <name type="scientific">Photobacterium aphoticum</name>
    <dbReference type="NCBI Taxonomy" id="754436"/>
    <lineage>
        <taxon>Bacteria</taxon>
        <taxon>Pseudomonadati</taxon>
        <taxon>Pseudomonadota</taxon>
        <taxon>Gammaproteobacteria</taxon>
        <taxon>Vibrionales</taxon>
        <taxon>Vibrionaceae</taxon>
        <taxon>Photobacterium</taxon>
    </lineage>
</organism>
<reference evidence="1 2" key="1">
    <citation type="journal article" date="2014" name="Genome Announc.">
        <title>Draft Genome Sequences of Two Vibrionaceae Species, Vibrio ponticus C121 and Photobacterium aphoticum C119, Isolated as Coral Reef Microbiota.</title>
        <authorList>
            <person name="Al-saari N."/>
            <person name="Meirelles P.M."/>
            <person name="Mino S."/>
            <person name="Suda W."/>
            <person name="Oshima K."/>
            <person name="Hattori M."/>
            <person name="Ohkuma M."/>
            <person name="Thompson F.L."/>
            <person name="Gomez-Gil B."/>
            <person name="Sawabe T."/>
            <person name="Sawabe T."/>
        </authorList>
    </citation>
    <scope>NUCLEOTIDE SEQUENCE [LARGE SCALE GENOMIC DNA]</scope>
    <source>
        <strain evidence="1 2">JCM 19237</strain>
    </source>
</reference>
<protein>
    <submittedName>
        <fullName evidence="1">Uncharacterized protein</fullName>
    </submittedName>
</protein>
<evidence type="ECO:0000313" key="1">
    <source>
        <dbReference type="EMBL" id="GAL03590.1"/>
    </source>
</evidence>